<reference evidence="8 9" key="2">
    <citation type="submission" date="2019-01" db="EMBL/GenBank/DDBJ databases">
        <title>The decoding of complex shrimp genome reveals the adaptation for benthos swimmer, frequently molting mechanism and breeding impact on genome.</title>
        <authorList>
            <person name="Sun Y."/>
            <person name="Gao Y."/>
            <person name="Yu Y."/>
        </authorList>
    </citation>
    <scope>NUCLEOTIDE SEQUENCE [LARGE SCALE GENOMIC DNA]</scope>
    <source>
        <tissue evidence="8">Muscle</tissue>
    </source>
</reference>
<dbReference type="FunFam" id="2.60.40.60:FF:000112">
    <property type="entry name" value="neural-cadherin isoform X1"/>
    <property type="match status" value="1"/>
</dbReference>
<dbReference type="Proteomes" id="UP000283509">
    <property type="component" value="Unassembled WGS sequence"/>
</dbReference>
<feature type="region of interest" description="Disordered" evidence="6">
    <location>
        <begin position="83"/>
        <end position="102"/>
    </location>
</feature>
<evidence type="ECO:0000256" key="4">
    <source>
        <dbReference type="ARBA" id="ARBA00023136"/>
    </source>
</evidence>
<name>A0A423S922_PENVA</name>
<dbReference type="PROSITE" id="PS00232">
    <property type="entry name" value="CADHERIN_1"/>
    <property type="match status" value="1"/>
</dbReference>
<dbReference type="InterPro" id="IPR002126">
    <property type="entry name" value="Cadherin-like_dom"/>
</dbReference>
<evidence type="ECO:0000256" key="6">
    <source>
        <dbReference type="SAM" id="MobiDB-lite"/>
    </source>
</evidence>
<feature type="region of interest" description="Disordered" evidence="6">
    <location>
        <begin position="31"/>
        <end position="66"/>
    </location>
</feature>
<dbReference type="OrthoDB" id="6497475at2759"/>
<evidence type="ECO:0000256" key="3">
    <source>
        <dbReference type="ARBA" id="ARBA00022837"/>
    </source>
</evidence>
<sequence length="569" mass="62363">MSAQTVFNALDRDPPNGKGVWRVKVRVQDGQRIFSRSRGRPEPPRTPQRAPRFNMEATEAEGGAWRGSSKSLRYLLDGNVADFSRHSDGGKQTSKRRRHWLSGSTRWREIRKREAPGAQDAGEEAIPEPEEILVSTTRWREAPQGGHSLPDEFRYHSRQNTNVAGSKRKRKRQTEGLSSKDPLRNDDGIHSGSIEEQRRSRRHISQHGVPLPPLSRLEPHDALSTLYPPTRRGKASAASAGSKGESEARVSSSADLPWRSQAAGEEVSELFKDRSAGLNRKGIQAHHLPTGASSSSKGRRGRTSSGSNAAQANDPEASEEGADAPPVWNPLALPLGESIRASRSARASSFRWNKHYLSYLVDQRDLLSDARRCKFVSIFDRNRSHYNVTDRDFQTAAGGGDAAGEEGRGWEVQGQVLRLEDTHFAETEVTVLVKDINDNAPVFPNATMYGAVQENGPADLSVAVVSAWDADDATEGTNARLSYSIEKNVVDEGSGEAIFAVEAETGVIRTALCCLDRETTPEYTIQVVATDGGGLKGECGRECGLFGAVLRGVWSFWAVLRECGLLGRF</sequence>
<dbReference type="PRINTS" id="PR00205">
    <property type="entry name" value="CADHERIN"/>
</dbReference>
<feature type="domain" description="Cadherin" evidence="7">
    <location>
        <begin position="444"/>
        <end position="533"/>
    </location>
</feature>
<feature type="region of interest" description="Disordered" evidence="6">
    <location>
        <begin position="108"/>
        <end position="261"/>
    </location>
</feature>
<gene>
    <name evidence="8" type="ORF">C7M84_021823</name>
</gene>
<dbReference type="GO" id="GO:0016477">
    <property type="term" value="P:cell migration"/>
    <property type="evidence" value="ECO:0007669"/>
    <property type="project" value="TreeGrafter"/>
</dbReference>
<dbReference type="SMART" id="SM00112">
    <property type="entry name" value="CA"/>
    <property type="match status" value="1"/>
</dbReference>
<dbReference type="EMBL" id="QCYY01004663">
    <property type="protein sequence ID" value="ROT60646.1"/>
    <property type="molecule type" value="Genomic_DNA"/>
</dbReference>
<evidence type="ECO:0000313" key="8">
    <source>
        <dbReference type="EMBL" id="ROT60646.1"/>
    </source>
</evidence>
<dbReference type="GO" id="GO:0016342">
    <property type="term" value="C:catenin complex"/>
    <property type="evidence" value="ECO:0007669"/>
    <property type="project" value="TreeGrafter"/>
</dbReference>
<evidence type="ECO:0000256" key="2">
    <source>
        <dbReference type="ARBA" id="ARBA00022737"/>
    </source>
</evidence>
<dbReference type="GO" id="GO:0045296">
    <property type="term" value="F:cadherin binding"/>
    <property type="evidence" value="ECO:0007669"/>
    <property type="project" value="TreeGrafter"/>
</dbReference>
<dbReference type="AlphaFoldDB" id="A0A423S922"/>
<feature type="compositionally biased region" description="Acidic residues" evidence="6">
    <location>
        <begin position="121"/>
        <end position="131"/>
    </location>
</feature>
<comment type="subcellular location">
    <subcellularLocation>
        <location evidence="1">Membrane</location>
    </subcellularLocation>
</comment>
<dbReference type="PANTHER" id="PTHR24027:SF438">
    <property type="entry name" value="CADHERIN 23"/>
    <property type="match status" value="1"/>
</dbReference>
<evidence type="ECO:0000313" key="9">
    <source>
        <dbReference type="Proteomes" id="UP000283509"/>
    </source>
</evidence>
<dbReference type="GO" id="GO:0005509">
    <property type="term" value="F:calcium ion binding"/>
    <property type="evidence" value="ECO:0007669"/>
    <property type="project" value="UniProtKB-UniRule"/>
</dbReference>
<dbReference type="GO" id="GO:0007156">
    <property type="term" value="P:homophilic cell adhesion via plasma membrane adhesion molecules"/>
    <property type="evidence" value="ECO:0007669"/>
    <property type="project" value="InterPro"/>
</dbReference>
<dbReference type="GO" id="GO:0008013">
    <property type="term" value="F:beta-catenin binding"/>
    <property type="evidence" value="ECO:0007669"/>
    <property type="project" value="TreeGrafter"/>
</dbReference>
<protein>
    <submittedName>
        <fullName evidence="8">Putative neural-cadherin isoform X3</fullName>
    </submittedName>
</protein>
<accession>A0A423S922</accession>
<dbReference type="InterPro" id="IPR020894">
    <property type="entry name" value="Cadherin_CS"/>
</dbReference>
<dbReference type="InterPro" id="IPR039808">
    <property type="entry name" value="Cadherin"/>
</dbReference>
<dbReference type="SUPFAM" id="SSF49313">
    <property type="entry name" value="Cadherin-like"/>
    <property type="match status" value="1"/>
</dbReference>
<keyword evidence="9" id="KW-1185">Reference proteome</keyword>
<dbReference type="Pfam" id="PF00028">
    <property type="entry name" value="Cadherin"/>
    <property type="match status" value="1"/>
</dbReference>
<proteinExistence type="predicted"/>
<dbReference type="PANTHER" id="PTHR24027">
    <property type="entry name" value="CADHERIN-23"/>
    <property type="match status" value="1"/>
</dbReference>
<evidence type="ECO:0000256" key="1">
    <source>
        <dbReference type="ARBA" id="ARBA00004370"/>
    </source>
</evidence>
<comment type="caution">
    <text evidence="8">The sequence shown here is derived from an EMBL/GenBank/DDBJ whole genome shotgun (WGS) entry which is preliminary data.</text>
</comment>
<dbReference type="Gene3D" id="2.60.40.60">
    <property type="entry name" value="Cadherins"/>
    <property type="match status" value="1"/>
</dbReference>
<reference evidence="8 9" key="1">
    <citation type="submission" date="2018-04" db="EMBL/GenBank/DDBJ databases">
        <authorList>
            <person name="Zhang X."/>
            <person name="Yuan J."/>
            <person name="Li F."/>
            <person name="Xiang J."/>
        </authorList>
    </citation>
    <scope>NUCLEOTIDE SEQUENCE [LARGE SCALE GENOMIC DNA]</scope>
    <source>
        <tissue evidence="8">Muscle</tissue>
    </source>
</reference>
<dbReference type="InterPro" id="IPR015919">
    <property type="entry name" value="Cadherin-like_sf"/>
</dbReference>
<feature type="region of interest" description="Disordered" evidence="6">
    <location>
        <begin position="279"/>
        <end position="329"/>
    </location>
</feature>
<organism evidence="8 9">
    <name type="scientific">Penaeus vannamei</name>
    <name type="common">Whiteleg shrimp</name>
    <name type="synonym">Litopenaeus vannamei</name>
    <dbReference type="NCBI Taxonomy" id="6689"/>
    <lineage>
        <taxon>Eukaryota</taxon>
        <taxon>Metazoa</taxon>
        <taxon>Ecdysozoa</taxon>
        <taxon>Arthropoda</taxon>
        <taxon>Crustacea</taxon>
        <taxon>Multicrustacea</taxon>
        <taxon>Malacostraca</taxon>
        <taxon>Eumalacostraca</taxon>
        <taxon>Eucarida</taxon>
        <taxon>Decapoda</taxon>
        <taxon>Dendrobranchiata</taxon>
        <taxon>Penaeoidea</taxon>
        <taxon>Penaeidae</taxon>
        <taxon>Penaeus</taxon>
    </lineage>
</organism>
<keyword evidence="3 5" id="KW-0106">Calcium</keyword>
<keyword evidence="4" id="KW-0472">Membrane</keyword>
<evidence type="ECO:0000256" key="5">
    <source>
        <dbReference type="PROSITE-ProRule" id="PRU00043"/>
    </source>
</evidence>
<evidence type="ECO:0000259" key="7">
    <source>
        <dbReference type="PROSITE" id="PS50268"/>
    </source>
</evidence>
<feature type="compositionally biased region" description="Basic and acidic residues" evidence="6">
    <location>
        <begin position="181"/>
        <end position="198"/>
    </location>
</feature>
<dbReference type="PROSITE" id="PS50268">
    <property type="entry name" value="CADHERIN_2"/>
    <property type="match status" value="1"/>
</dbReference>
<keyword evidence="2" id="KW-0677">Repeat</keyword>
<dbReference type="STRING" id="6689.A0A423S922"/>
<dbReference type="CDD" id="cd11304">
    <property type="entry name" value="Cadherin_repeat"/>
    <property type="match status" value="1"/>
</dbReference>
<dbReference type="GO" id="GO:0031175">
    <property type="term" value="P:neuron projection development"/>
    <property type="evidence" value="ECO:0007669"/>
    <property type="project" value="TreeGrafter"/>
</dbReference>